<dbReference type="GO" id="GO:0006289">
    <property type="term" value="P:nucleotide-excision repair"/>
    <property type="evidence" value="ECO:0007669"/>
    <property type="project" value="UniProtKB-UniRule"/>
</dbReference>
<accession>A0A8H7H7E0</accession>
<keyword evidence="8 14" id="KW-0862">Zinc</keyword>
<evidence type="ECO:0000256" key="9">
    <source>
        <dbReference type="ARBA" id="ARBA00023015"/>
    </source>
</evidence>
<dbReference type="InterPro" id="IPR004600">
    <property type="entry name" value="TFIIH_Tfb4/GTF2H3"/>
</dbReference>
<dbReference type="InterPro" id="IPR036465">
    <property type="entry name" value="vWFA_dom_sf"/>
</dbReference>
<dbReference type="Gene3D" id="3.40.50.150">
    <property type="entry name" value="Vaccinia Virus protein VP39"/>
    <property type="match status" value="1"/>
</dbReference>
<dbReference type="CDD" id="cd02440">
    <property type="entry name" value="AdoMet_MTases"/>
    <property type="match status" value="1"/>
</dbReference>
<keyword evidence="6 14" id="KW-0227">DNA damage</keyword>
<dbReference type="Pfam" id="PF03850">
    <property type="entry name" value="Tfb4"/>
    <property type="match status" value="1"/>
</dbReference>
<keyword evidence="7 14" id="KW-0863">Zinc-finger</keyword>
<dbReference type="EMBL" id="JACYCC010000039">
    <property type="protein sequence ID" value="KAF8678463.1"/>
    <property type="molecule type" value="Genomic_DNA"/>
</dbReference>
<evidence type="ECO:0000256" key="10">
    <source>
        <dbReference type="ARBA" id="ARBA00023163"/>
    </source>
</evidence>
<keyword evidence="12 14" id="KW-0539">Nucleus</keyword>
<evidence type="ECO:0000313" key="16">
    <source>
        <dbReference type="Proteomes" id="UP000650582"/>
    </source>
</evidence>
<comment type="subunit">
    <text evidence="14">Component of the 7-subunit TFIIH core complex composed of XPB/SSL2, XPD/RAD3, SSL1, TFB1, TFB2, TFB4 and TFB5, which is active in NER. The core complex associates with the 3-subunit CTD-kinase module TFIIK composed of CCL1, KIN28 and TFB3 to form the 10-subunit holoenzyme (holo-TFIIH) active in transcription.</text>
</comment>
<reference evidence="15" key="1">
    <citation type="submission" date="2020-09" db="EMBL/GenBank/DDBJ databases">
        <title>Comparative genome analyses of four rice-infecting Rhizoctonia solani isolates reveal extensive enrichment of homogalacturonan modification genes.</title>
        <authorList>
            <person name="Lee D.-Y."/>
            <person name="Jeon J."/>
            <person name="Kim K.-T."/>
            <person name="Cheong K."/>
            <person name="Song H."/>
            <person name="Choi G."/>
            <person name="Ko J."/>
            <person name="Opiyo S.O."/>
            <person name="Zuo S."/>
            <person name="Madhav S."/>
            <person name="Lee Y.-H."/>
            <person name="Wang G.-L."/>
        </authorList>
    </citation>
    <scope>NUCLEOTIDE SEQUENCE</scope>
    <source>
        <strain evidence="15">AG1-IA YN-7</strain>
    </source>
</reference>
<evidence type="ECO:0000256" key="6">
    <source>
        <dbReference type="ARBA" id="ARBA00022763"/>
    </source>
</evidence>
<proteinExistence type="inferred from homology"/>
<keyword evidence="10 14" id="KW-0804">Transcription</keyword>
<dbReference type="Proteomes" id="UP000650582">
    <property type="component" value="Unassembled WGS sequence"/>
</dbReference>
<evidence type="ECO:0000256" key="8">
    <source>
        <dbReference type="ARBA" id="ARBA00022833"/>
    </source>
</evidence>
<evidence type="ECO:0000256" key="7">
    <source>
        <dbReference type="ARBA" id="ARBA00022771"/>
    </source>
</evidence>
<dbReference type="AlphaFoldDB" id="A0A8H7H7E0"/>
<evidence type="ECO:0000313" key="15">
    <source>
        <dbReference type="EMBL" id="KAF8678463.1"/>
    </source>
</evidence>
<dbReference type="SUPFAM" id="SSF53335">
    <property type="entry name" value="S-adenosyl-L-methionine-dependent methyltransferases"/>
    <property type="match status" value="1"/>
</dbReference>
<evidence type="ECO:0000256" key="3">
    <source>
        <dbReference type="ARBA" id="ARBA00005273"/>
    </source>
</evidence>
<comment type="subcellular location">
    <subcellularLocation>
        <location evidence="2 14">Nucleus</location>
    </subcellularLocation>
</comment>
<dbReference type="GO" id="GO:0006355">
    <property type="term" value="P:regulation of DNA-templated transcription"/>
    <property type="evidence" value="ECO:0007669"/>
    <property type="project" value="InterPro"/>
</dbReference>
<dbReference type="PANTHER" id="PTHR12831:SF0">
    <property type="entry name" value="GENERAL TRANSCRIPTION FACTOR IIH SUBUNIT 3"/>
    <property type="match status" value="1"/>
</dbReference>
<evidence type="ECO:0000256" key="2">
    <source>
        <dbReference type="ARBA" id="ARBA00004123"/>
    </source>
</evidence>
<evidence type="ECO:0000256" key="4">
    <source>
        <dbReference type="ARBA" id="ARBA00021280"/>
    </source>
</evidence>
<comment type="function">
    <text evidence="1 14">Component of the general transcription and DNA repair factor IIH (TFIIH) core complex, which is involved in general and transcription-coupled nucleotide excision repair (NER) of damaged DNA and, when complexed to TFIIK, in RNA transcription by RNA polymerase II. In NER, TFIIH acts by opening DNA around the lesion to allow the excision of the damaged oligonucleotide and its replacement by a new DNA fragment. In transcription, TFIIH has an essential role in transcription initiation. When the pre-initiation complex (PIC) has been established, TFIIH is required for promoter opening and promoter escape. Phosphorylation of the C-terminal tail (CTD) of the largest subunit of RNA polymerase II by the kinase module TFIIK controls the initiation of transcription.</text>
</comment>
<dbReference type="GO" id="GO:0008270">
    <property type="term" value="F:zinc ion binding"/>
    <property type="evidence" value="ECO:0007669"/>
    <property type="project" value="UniProtKB-KW"/>
</dbReference>
<keyword evidence="5 14" id="KW-0479">Metal-binding</keyword>
<evidence type="ECO:0000256" key="11">
    <source>
        <dbReference type="ARBA" id="ARBA00023204"/>
    </source>
</evidence>
<keyword evidence="11 14" id="KW-0234">DNA repair</keyword>
<comment type="similarity">
    <text evidence="3 14">Belongs to the TFB4 family.</text>
</comment>
<organism evidence="15 16">
    <name type="scientific">Rhizoctonia solani</name>
    <dbReference type="NCBI Taxonomy" id="456999"/>
    <lineage>
        <taxon>Eukaryota</taxon>
        <taxon>Fungi</taxon>
        <taxon>Dikarya</taxon>
        <taxon>Basidiomycota</taxon>
        <taxon>Agaricomycotina</taxon>
        <taxon>Agaricomycetes</taxon>
        <taxon>Cantharellales</taxon>
        <taxon>Ceratobasidiaceae</taxon>
        <taxon>Rhizoctonia</taxon>
    </lineage>
</organism>
<sequence>MPRISRLVANLARSLGSRQQALREFRWIKESTGSHSDSSQGLLADRLLKRTRGWPLQYILGGQRSPDVMLCSFSNQHIGTQPFGSIEILTRPPTLIPRPETEYWTLRLAQTLRSHKFEDRPLRVLDLCTGTACIPLLLCDSLPPRTISALGVDNSLSAVELANENISNCGFNKSGGNTVHVWHSDIFAQDFVRSLKQHVKVWEPFDVLTSNPPYIPRQEYDKLSHTVRLFEDPLALLGEVPPSAGGLCYRLEHDKLGLSFYTRIISLIQSQNLVRPGGHIALEVGEGQARLVEEMILPFVTQIRVWTDPWGIERVVYARVMEAPESTPPAHLILILDISPVQWQLSASSTANGGQGMDLQENSAAILGAFPGRSLTLYPAPASTQSNTGLGPESESNTYHGFRSVDDVLMERIQSELASMSESDTQKPIALVPSLTQALCQINRISAPQQKLASEKAAASSASITDSRILILSVSPDASTPYIPFMNCIFSAQKLRVPIDVCRVFGPDTIFLQQASYLTRGCYLNLDSGSSLLQSLTMCFLPSASLRNTIELPSQGKVDFRASCFCHKEVVDMGYVCSVCLSIFCKPVVVCATCKIKFPIASYKKMLSATAITKLSGAKPKA</sequence>
<name>A0A8H7H7E0_9AGAM</name>
<evidence type="ECO:0000256" key="12">
    <source>
        <dbReference type="ARBA" id="ARBA00023242"/>
    </source>
</evidence>
<dbReference type="GO" id="GO:0005675">
    <property type="term" value="C:transcription factor TFIIH holo complex"/>
    <property type="evidence" value="ECO:0007669"/>
    <property type="project" value="UniProtKB-UniRule"/>
</dbReference>
<dbReference type="Gene3D" id="3.40.50.410">
    <property type="entry name" value="von Willebrand factor, type A domain"/>
    <property type="match status" value="1"/>
</dbReference>
<dbReference type="InterPro" id="IPR029063">
    <property type="entry name" value="SAM-dependent_MTases_sf"/>
</dbReference>
<dbReference type="PANTHER" id="PTHR12831">
    <property type="entry name" value="TRANSCRIPTION INITIATION FACTOR IIH TFIIH , POLYPEPTIDE 3-RELATED"/>
    <property type="match status" value="1"/>
</dbReference>
<evidence type="ECO:0000256" key="5">
    <source>
        <dbReference type="ARBA" id="ARBA00022723"/>
    </source>
</evidence>
<evidence type="ECO:0000256" key="13">
    <source>
        <dbReference type="ARBA" id="ARBA00033341"/>
    </source>
</evidence>
<evidence type="ECO:0000256" key="1">
    <source>
        <dbReference type="ARBA" id="ARBA00002817"/>
    </source>
</evidence>
<comment type="caution">
    <text evidence="15">The sequence shown here is derived from an EMBL/GenBank/DDBJ whole genome shotgun (WGS) entry which is preliminary data.</text>
</comment>
<protein>
    <recommendedName>
        <fullName evidence="4 14">General transcription and DNA repair factor IIH subunit TFB4</fullName>
        <shortName evidence="14">TFIIH subunit TFB4</shortName>
    </recommendedName>
    <alternativeName>
        <fullName evidence="13 14">RNA polymerase II transcription factor B subunit 4</fullName>
    </alternativeName>
</protein>
<evidence type="ECO:0000256" key="14">
    <source>
        <dbReference type="RuleBase" id="RU368090"/>
    </source>
</evidence>
<dbReference type="GO" id="GO:0000439">
    <property type="term" value="C:transcription factor TFIIH core complex"/>
    <property type="evidence" value="ECO:0007669"/>
    <property type="project" value="UniProtKB-UniRule"/>
</dbReference>
<keyword evidence="9 14" id="KW-0805">Transcription regulation</keyword>
<gene>
    <name evidence="15" type="ORF">RHS04_05454</name>
</gene>